<dbReference type="GeneID" id="116219024"/>
<reference evidence="4" key="1">
    <citation type="submission" date="2025-08" db="UniProtKB">
        <authorList>
            <consortium name="RefSeq"/>
        </authorList>
    </citation>
    <scope>IDENTIFICATION</scope>
</reference>
<protein>
    <submittedName>
        <fullName evidence="4">TOG array regulator of axonemal microtubules protein 1-like</fullName>
    </submittedName>
</protein>
<evidence type="ECO:0000313" key="3">
    <source>
        <dbReference type="Proteomes" id="UP000515152"/>
    </source>
</evidence>
<feature type="region of interest" description="Disordered" evidence="1">
    <location>
        <begin position="1"/>
        <end position="20"/>
    </location>
</feature>
<gene>
    <name evidence="4" type="primary">LOC116219024</name>
</gene>
<dbReference type="PANTHER" id="PTHR21567:SF87">
    <property type="entry name" value="CRESCERIN-LIKE PROTEIN CHE-12"/>
    <property type="match status" value="1"/>
</dbReference>
<proteinExistence type="predicted"/>
<dbReference type="GO" id="GO:0008017">
    <property type="term" value="F:microtubule binding"/>
    <property type="evidence" value="ECO:0007669"/>
    <property type="project" value="TreeGrafter"/>
</dbReference>
<dbReference type="KEGG" id="char:116219024"/>
<organism evidence="3 4">
    <name type="scientific">Clupea harengus</name>
    <name type="common">Atlantic herring</name>
    <dbReference type="NCBI Taxonomy" id="7950"/>
    <lineage>
        <taxon>Eukaryota</taxon>
        <taxon>Metazoa</taxon>
        <taxon>Chordata</taxon>
        <taxon>Craniata</taxon>
        <taxon>Vertebrata</taxon>
        <taxon>Euteleostomi</taxon>
        <taxon>Actinopterygii</taxon>
        <taxon>Neopterygii</taxon>
        <taxon>Teleostei</taxon>
        <taxon>Clupei</taxon>
        <taxon>Clupeiformes</taxon>
        <taxon>Clupeoidei</taxon>
        <taxon>Clupeidae</taxon>
        <taxon>Clupea</taxon>
    </lineage>
</organism>
<dbReference type="GO" id="GO:0005881">
    <property type="term" value="C:cytoplasmic microtubule"/>
    <property type="evidence" value="ECO:0007669"/>
    <property type="project" value="TreeGrafter"/>
</dbReference>
<dbReference type="Proteomes" id="UP000515152">
    <property type="component" value="Chromosome 24"/>
</dbReference>
<evidence type="ECO:0000313" key="4">
    <source>
        <dbReference type="RefSeq" id="XP_031417733.2"/>
    </source>
</evidence>
<keyword evidence="3" id="KW-1185">Reference proteome</keyword>
<evidence type="ECO:0000256" key="1">
    <source>
        <dbReference type="SAM" id="MobiDB-lite"/>
    </source>
</evidence>
<dbReference type="Pfam" id="PF12348">
    <property type="entry name" value="CLASP_N"/>
    <property type="match status" value="1"/>
</dbReference>
<feature type="domain" description="TOG" evidence="2">
    <location>
        <begin position="26"/>
        <end position="258"/>
    </location>
</feature>
<name>A0A6P8ENG8_CLUHA</name>
<dbReference type="GO" id="GO:0005929">
    <property type="term" value="C:cilium"/>
    <property type="evidence" value="ECO:0007669"/>
    <property type="project" value="TreeGrafter"/>
</dbReference>
<dbReference type="AlphaFoldDB" id="A0A6P8ENG8"/>
<dbReference type="InterPro" id="IPR024395">
    <property type="entry name" value="CLASP_N_dom"/>
</dbReference>
<sequence length="258" mass="28753">MKVRGKRQARQSQKAKELPELAKLPPLPCPEQALLQAFRLLSVDDWEKKIEGLTSIRSLSQHHAELLLPRLHDLCLAVTQEVKNLRSMVSRTAIVTLAHLYAHLGRGMDAEVEGTTRALLQKAGEASGFIRDDVELALGYMVVNVTPSRSMNALINTGVRHRNTAARKSTAQQLGRLAEVMGSSHLLSGKKDLTERFIHAICCLAVDCALEVRTHAHNTLAFLASHPNLIKMVERFVPQRDHITIKNIINKGQCRNFN</sequence>
<evidence type="ECO:0000259" key="2">
    <source>
        <dbReference type="SMART" id="SM01349"/>
    </source>
</evidence>
<dbReference type="InterPro" id="IPR034085">
    <property type="entry name" value="TOG"/>
</dbReference>
<dbReference type="RefSeq" id="XP_031417733.2">
    <property type="nucleotide sequence ID" value="XM_031561873.2"/>
</dbReference>
<accession>A0A6P8ENG8</accession>
<dbReference type="GO" id="GO:0000226">
    <property type="term" value="P:microtubule cytoskeleton organization"/>
    <property type="evidence" value="ECO:0007669"/>
    <property type="project" value="TreeGrafter"/>
</dbReference>
<dbReference type="OrthoDB" id="5870094at2759"/>
<dbReference type="PANTHER" id="PTHR21567">
    <property type="entry name" value="CLASP"/>
    <property type="match status" value="1"/>
</dbReference>
<dbReference type="SMART" id="SM01349">
    <property type="entry name" value="TOG"/>
    <property type="match status" value="1"/>
</dbReference>